<dbReference type="InterPro" id="IPR003593">
    <property type="entry name" value="AAA+_ATPase"/>
</dbReference>
<keyword evidence="16" id="KW-1185">Reference proteome</keyword>
<dbReference type="InterPro" id="IPR011989">
    <property type="entry name" value="ARM-like"/>
</dbReference>
<dbReference type="Pfam" id="PF00514">
    <property type="entry name" value="Arm"/>
    <property type="match status" value="4"/>
</dbReference>
<dbReference type="NCBIfam" id="NF001679">
    <property type="entry name" value="PRK00440.1"/>
    <property type="match status" value="1"/>
</dbReference>
<dbReference type="Proteomes" id="UP000242457">
    <property type="component" value="Unassembled WGS sequence"/>
</dbReference>
<evidence type="ECO:0000256" key="7">
    <source>
        <dbReference type="ARBA" id="ARBA00022741"/>
    </source>
</evidence>
<accession>A0A2A3ELX4</accession>
<evidence type="ECO:0000256" key="12">
    <source>
        <dbReference type="PROSITE-ProRule" id="PRU00259"/>
    </source>
</evidence>
<evidence type="ECO:0000256" key="8">
    <source>
        <dbReference type="ARBA" id="ARBA00022840"/>
    </source>
</evidence>
<feature type="region of interest" description="Disordered" evidence="13">
    <location>
        <begin position="1"/>
        <end position="36"/>
    </location>
</feature>
<comment type="similarity">
    <text evidence="4">Belongs to the beta-catenin family.</text>
</comment>
<evidence type="ECO:0000256" key="13">
    <source>
        <dbReference type="SAM" id="MobiDB-lite"/>
    </source>
</evidence>
<dbReference type="InterPro" id="IPR013748">
    <property type="entry name" value="Rep_factorC_C"/>
</dbReference>
<keyword evidence="10" id="KW-0965">Cell junction</keyword>
<dbReference type="SMART" id="SM00382">
    <property type="entry name" value="AAA"/>
    <property type="match status" value="1"/>
</dbReference>
<dbReference type="CDD" id="cd00009">
    <property type="entry name" value="AAA"/>
    <property type="match status" value="1"/>
</dbReference>
<evidence type="ECO:0000256" key="10">
    <source>
        <dbReference type="ARBA" id="ARBA00022949"/>
    </source>
</evidence>
<feature type="compositionally biased region" description="Basic and acidic residues" evidence="13">
    <location>
        <begin position="14"/>
        <end position="28"/>
    </location>
</feature>
<dbReference type="GO" id="GO:0016887">
    <property type="term" value="F:ATP hydrolysis activity"/>
    <property type="evidence" value="ECO:0007669"/>
    <property type="project" value="InterPro"/>
</dbReference>
<comment type="subcellular location">
    <subcellularLocation>
        <location evidence="2">Cell junction</location>
    </subcellularLocation>
    <subcellularLocation>
        <location evidence="1">Nucleus</location>
    </subcellularLocation>
</comment>
<dbReference type="Pfam" id="PF21960">
    <property type="entry name" value="RCF1-5-like_lid"/>
    <property type="match status" value="1"/>
</dbReference>
<dbReference type="GO" id="GO:0005737">
    <property type="term" value="C:cytoplasm"/>
    <property type="evidence" value="ECO:0007669"/>
    <property type="project" value="TreeGrafter"/>
</dbReference>
<feature type="region of interest" description="Disordered" evidence="13">
    <location>
        <begin position="426"/>
        <end position="449"/>
    </location>
</feature>
<dbReference type="Pfam" id="PF08542">
    <property type="entry name" value="Rep_fac_C"/>
    <property type="match status" value="1"/>
</dbReference>
<dbReference type="GO" id="GO:0005912">
    <property type="term" value="C:adherens junction"/>
    <property type="evidence" value="ECO:0007669"/>
    <property type="project" value="TreeGrafter"/>
</dbReference>
<evidence type="ECO:0000256" key="2">
    <source>
        <dbReference type="ARBA" id="ARBA00004282"/>
    </source>
</evidence>
<keyword evidence="7" id="KW-0547">Nucleotide-binding</keyword>
<feature type="repeat" description="ARM" evidence="12">
    <location>
        <begin position="923"/>
        <end position="960"/>
    </location>
</feature>
<feature type="compositionally biased region" description="Low complexity" evidence="13">
    <location>
        <begin position="1069"/>
        <end position="1083"/>
    </location>
</feature>
<dbReference type="SMART" id="SM00185">
    <property type="entry name" value="ARM"/>
    <property type="match status" value="6"/>
</dbReference>
<feature type="repeat" description="ARM" evidence="12">
    <location>
        <begin position="876"/>
        <end position="905"/>
    </location>
</feature>
<name>A0A2A3ELX4_APICC</name>
<dbReference type="InterPro" id="IPR016024">
    <property type="entry name" value="ARM-type_fold"/>
</dbReference>
<dbReference type="OrthoDB" id="3245100at2759"/>
<evidence type="ECO:0000259" key="14">
    <source>
        <dbReference type="SMART" id="SM00382"/>
    </source>
</evidence>
<feature type="region of interest" description="Disordered" evidence="13">
    <location>
        <begin position="470"/>
        <end position="491"/>
    </location>
</feature>
<feature type="repeat" description="ARM" evidence="12">
    <location>
        <begin position="624"/>
        <end position="669"/>
    </location>
</feature>
<keyword evidence="9" id="KW-0130">Cell adhesion</keyword>
<dbReference type="SUPFAM" id="SSF48019">
    <property type="entry name" value="post-AAA+ oligomerization domain-like"/>
    <property type="match status" value="1"/>
</dbReference>
<proteinExistence type="inferred from homology"/>
<dbReference type="InterPro" id="IPR008921">
    <property type="entry name" value="DNA_pol3_clamp-load_cplx_C"/>
</dbReference>
<dbReference type="Gene3D" id="1.10.8.60">
    <property type="match status" value="1"/>
</dbReference>
<dbReference type="InterPro" id="IPR000225">
    <property type="entry name" value="Armadillo"/>
</dbReference>
<keyword evidence="8" id="KW-0067">ATP-binding</keyword>
<dbReference type="EMBL" id="KZ288215">
    <property type="protein sequence ID" value="PBC32707.1"/>
    <property type="molecule type" value="Genomic_DNA"/>
</dbReference>
<evidence type="ECO:0000313" key="15">
    <source>
        <dbReference type="EMBL" id="PBC32707.1"/>
    </source>
</evidence>
<dbReference type="CDD" id="cd18140">
    <property type="entry name" value="HLD_clamp_RFC"/>
    <property type="match status" value="1"/>
</dbReference>
<dbReference type="PANTHER" id="PTHR10372:SF27">
    <property type="entry name" value="ADHERENS JUNCTION PROTEIN P120"/>
    <property type="match status" value="1"/>
</dbReference>
<feature type="compositionally biased region" description="Low complexity" evidence="13">
    <location>
        <begin position="851"/>
        <end position="863"/>
    </location>
</feature>
<dbReference type="FunFam" id="3.40.50.300:FF:000129">
    <property type="entry name" value="Replication factor C subunit 5"/>
    <property type="match status" value="1"/>
</dbReference>
<evidence type="ECO:0000256" key="3">
    <source>
        <dbReference type="ARBA" id="ARBA00005378"/>
    </source>
</evidence>
<dbReference type="PROSITE" id="PS50176">
    <property type="entry name" value="ARM_REPEAT"/>
    <property type="match status" value="4"/>
</dbReference>
<evidence type="ECO:0000256" key="9">
    <source>
        <dbReference type="ARBA" id="ARBA00022889"/>
    </source>
</evidence>
<feature type="compositionally biased region" description="Polar residues" evidence="13">
    <location>
        <begin position="1084"/>
        <end position="1095"/>
    </location>
</feature>
<dbReference type="FunFam" id="1.20.272.10:FF:000011">
    <property type="entry name" value="Replication factor C subunit 2"/>
    <property type="match status" value="1"/>
</dbReference>
<organism evidence="15 16">
    <name type="scientific">Apis cerana cerana</name>
    <name type="common">Oriental honeybee</name>
    <dbReference type="NCBI Taxonomy" id="94128"/>
    <lineage>
        <taxon>Eukaryota</taxon>
        <taxon>Metazoa</taxon>
        <taxon>Ecdysozoa</taxon>
        <taxon>Arthropoda</taxon>
        <taxon>Hexapoda</taxon>
        <taxon>Insecta</taxon>
        <taxon>Pterygota</taxon>
        <taxon>Neoptera</taxon>
        <taxon>Endopterygota</taxon>
        <taxon>Hymenoptera</taxon>
        <taxon>Apocrita</taxon>
        <taxon>Aculeata</taxon>
        <taxon>Apoidea</taxon>
        <taxon>Anthophila</taxon>
        <taxon>Apidae</taxon>
        <taxon>Apis</taxon>
    </lineage>
</organism>
<feature type="repeat" description="ARM" evidence="12">
    <location>
        <begin position="668"/>
        <end position="711"/>
    </location>
</feature>
<comment type="similarity">
    <text evidence="3">Belongs to the activator 1 small subunits family.</text>
</comment>
<feature type="domain" description="AAA+ ATPase" evidence="14">
    <location>
        <begin position="64"/>
        <end position="196"/>
    </location>
</feature>
<dbReference type="PANTHER" id="PTHR10372">
    <property type="entry name" value="PLAKOPHILLIN-RELATED"/>
    <property type="match status" value="1"/>
</dbReference>
<dbReference type="STRING" id="94128.A0A2A3ELX4"/>
<dbReference type="SUPFAM" id="SSF48371">
    <property type="entry name" value="ARM repeat"/>
    <property type="match status" value="1"/>
</dbReference>
<evidence type="ECO:0000256" key="1">
    <source>
        <dbReference type="ARBA" id="ARBA00004123"/>
    </source>
</evidence>
<feature type="region of interest" description="Disordered" evidence="13">
    <location>
        <begin position="1067"/>
        <end position="1096"/>
    </location>
</feature>
<dbReference type="GO" id="GO:0003677">
    <property type="term" value="F:DNA binding"/>
    <property type="evidence" value="ECO:0007669"/>
    <property type="project" value="InterPro"/>
</dbReference>
<dbReference type="Pfam" id="PF00004">
    <property type="entry name" value="AAA"/>
    <property type="match status" value="1"/>
</dbReference>
<dbReference type="FunFam" id="1.10.8.60:FF:000032">
    <property type="entry name" value="Replication factor C subunit 4"/>
    <property type="match status" value="1"/>
</dbReference>
<evidence type="ECO:0000256" key="4">
    <source>
        <dbReference type="ARBA" id="ARBA00005462"/>
    </source>
</evidence>
<dbReference type="InterPro" id="IPR047854">
    <property type="entry name" value="RFC_lid"/>
</dbReference>
<feature type="compositionally biased region" description="Low complexity" evidence="13">
    <location>
        <begin position="426"/>
        <end position="439"/>
    </location>
</feature>
<dbReference type="SUPFAM" id="SSF52540">
    <property type="entry name" value="P-loop containing nucleoside triphosphate hydrolases"/>
    <property type="match status" value="1"/>
</dbReference>
<dbReference type="Gene3D" id="2.60.120.650">
    <property type="entry name" value="Cupin"/>
    <property type="match status" value="1"/>
</dbReference>
<dbReference type="InterPro" id="IPR003959">
    <property type="entry name" value="ATPase_AAA_core"/>
</dbReference>
<reference evidence="15 16" key="1">
    <citation type="submission" date="2014-07" db="EMBL/GenBank/DDBJ databases">
        <title>Genomic and transcriptomic analysis on Apis cerana provide comprehensive insights into honey bee biology.</title>
        <authorList>
            <person name="Diao Q."/>
            <person name="Sun L."/>
            <person name="Zheng H."/>
            <person name="Zheng H."/>
            <person name="Xu S."/>
            <person name="Wang S."/>
            <person name="Zeng Z."/>
            <person name="Hu F."/>
            <person name="Su S."/>
            <person name="Wu J."/>
        </authorList>
    </citation>
    <scope>NUCLEOTIDE SEQUENCE [LARGE SCALE GENOMIC DNA]</scope>
    <source>
        <tissue evidence="15">Pupae without intestine</tissue>
    </source>
</reference>
<protein>
    <submittedName>
        <fullName evidence="15">Catenin delta-2</fullName>
    </submittedName>
</protein>
<feature type="region of interest" description="Disordered" evidence="13">
    <location>
        <begin position="833"/>
        <end position="864"/>
    </location>
</feature>
<sequence>MQAFLKTGKLGPGESKKVSNSRSKEERNGPAPPWVEKYRPKNVEDVVEQTEVVEVLRQCLKGGDFPNLLFYGPPGTGKTSTILAAARQLFGSLYKERVLELNASDERGIQVVREKIKSFAQLTAGGMRDDGKSCPPFKIIVLDEADSMTGAAQAALRRTMEKESHSTRFCLICNYVSRIIEPLTSRCTKFRFKPLGENKIIERLEYICKEEDLKVEKPVLLKIVEVSGGDLRRAITCLQSITKLKGKDIEITVDDVLEIIGIVPDKWLDELIDVCKTKDYSKAEEFVDQFMLEAYATSQVIEQLSERIIYSNELTDKQKALIADTLGECNYRLLDGGNEYIQLINICCGIIKAYELVTNVSKVVREVSHMEPDPGAVSYMSVPLMSQDYQHADRRYPADSYMVGFEHYEPYLGYPPQPGYPGPHGIYMPRSHSPHSPHSPSEHSRASPPHEYLRKAAPYVEGGYNDIDPGLNPALQDHYRITPSPGGPGDQYDENKVAYGYVSPSPYGPVGYGPGVGVGPVAVPSDVPGYDEGHPVPLPTGVPPGMFDDEVHLQRLQSRHPVVPGMASPLDDDQKSMRWRDPNLSEVIGFLSNPNNIIKANAAAYLQHLCYMDDPNKQKTRSLGGIPPLVQLLDHDNPDVYRNACGALRNLSYGRQNDENKRAIKNAGGVPALINLLRRTSDADVKELVTGVLWNLSSCEDLKKSIIDDGVTMVVNNIIIPHSGWDPSSSSGETCWSTVFRNASGVLRNVSSAGEYARKKLRECDGLVDALLYVVRSAIEKSNIGNKIVENCVCILRNLSYRCQEVEDPNYDKHPIQSTVQNRVAAPAKGENLGCFGGSKKKKDGQPVQKETTASRTTTSPRTEPVRGMELLWQPEVVQSYLKLLQTCSNPETLEAAAGALQNLAACYWQPSIEIRAAVRKEKGLPILVELLRMEVDRVVCAVATALRNLAIDQRNKELIGKYAMRDLIQKLPSGNNQHDQGTSDDTIAAVLATLNEVIKKNAEFSRSLLDAGGVDRLMNITRQRQKYTPRVLKFAGQVLFTMWQHQELRDVYKKHGWKEQDFVTKTVAARNSGPNSPNNANSTLNRPMASQGSTRYEDRTIQRANMNSNNVGRPTIYQPSLYEGVDGNCQFFPYRTEFKSLREVFEMSAGRSLLEKGTEPWYVGWSNCDEEIGSLLRQHYQRPYFLPATAETEKTDWIFMGSHGYGAPMHVDDVEHPSWQAQIKGEKLWILDPPRECHYACKRLEVVVHPGEIIVLDTNRWYHQTVIVSEEMSITIGAEYD</sequence>
<dbReference type="Gene3D" id="1.25.10.10">
    <property type="entry name" value="Leucine-rich Repeat Variant"/>
    <property type="match status" value="1"/>
</dbReference>
<dbReference type="GO" id="GO:0098609">
    <property type="term" value="P:cell-cell adhesion"/>
    <property type="evidence" value="ECO:0007669"/>
    <property type="project" value="InterPro"/>
</dbReference>
<keyword evidence="5" id="KW-0235">DNA replication</keyword>
<keyword evidence="6" id="KW-0677">Repeat</keyword>
<dbReference type="GO" id="GO:0006260">
    <property type="term" value="P:DNA replication"/>
    <property type="evidence" value="ECO:0007669"/>
    <property type="project" value="UniProtKB-KW"/>
</dbReference>
<evidence type="ECO:0000256" key="5">
    <source>
        <dbReference type="ARBA" id="ARBA00022705"/>
    </source>
</evidence>
<dbReference type="Gene3D" id="3.40.50.300">
    <property type="entry name" value="P-loop containing nucleotide triphosphate hydrolases"/>
    <property type="match status" value="1"/>
</dbReference>
<evidence type="ECO:0000256" key="11">
    <source>
        <dbReference type="ARBA" id="ARBA00023242"/>
    </source>
</evidence>
<dbReference type="FunFam" id="1.25.10.10:FF:000336">
    <property type="entry name" value="Catenin delta-2"/>
    <property type="match status" value="1"/>
</dbReference>
<dbReference type="Gene3D" id="1.20.272.10">
    <property type="match status" value="1"/>
</dbReference>
<evidence type="ECO:0000313" key="16">
    <source>
        <dbReference type="Proteomes" id="UP000242457"/>
    </source>
</evidence>
<gene>
    <name evidence="15" type="ORF">APICC_09796</name>
</gene>
<dbReference type="GO" id="GO:0005524">
    <property type="term" value="F:ATP binding"/>
    <property type="evidence" value="ECO:0007669"/>
    <property type="project" value="UniProtKB-KW"/>
</dbReference>
<keyword evidence="11" id="KW-0539">Nucleus</keyword>
<dbReference type="GO" id="GO:0005886">
    <property type="term" value="C:plasma membrane"/>
    <property type="evidence" value="ECO:0007669"/>
    <property type="project" value="TreeGrafter"/>
</dbReference>
<dbReference type="GO" id="GO:0005634">
    <property type="term" value="C:nucleus"/>
    <property type="evidence" value="ECO:0007669"/>
    <property type="project" value="UniProtKB-SubCell"/>
</dbReference>
<dbReference type="InterPro" id="IPR028435">
    <property type="entry name" value="Plakophilin/d_Catenin"/>
</dbReference>
<dbReference type="InterPro" id="IPR027417">
    <property type="entry name" value="P-loop_NTPase"/>
</dbReference>
<evidence type="ECO:0000256" key="6">
    <source>
        <dbReference type="ARBA" id="ARBA00022737"/>
    </source>
</evidence>
<dbReference type="SUPFAM" id="SSF51197">
    <property type="entry name" value="Clavaminate synthase-like"/>
    <property type="match status" value="1"/>
</dbReference>